<reference evidence="2 3" key="1">
    <citation type="submission" date="2019-07" db="EMBL/GenBank/DDBJ databases">
        <title>Whole genome shotgun sequence of Deinococcus cellulosilyticus NBRC 106333.</title>
        <authorList>
            <person name="Hosoyama A."/>
            <person name="Uohara A."/>
            <person name="Ohji S."/>
            <person name="Ichikawa N."/>
        </authorList>
    </citation>
    <scope>NUCLEOTIDE SEQUENCE [LARGE SCALE GENOMIC DNA]</scope>
    <source>
        <strain evidence="2 3">NBRC 106333</strain>
    </source>
</reference>
<sequence length="78" mass="9128">MPNLEEQLIDQIRTRMRHQKRTQKDLGQQISPDSKNPGQVINQYLQGQKPLVTHTLLKVLQALGARRITIHWEDEPHI</sequence>
<feature type="region of interest" description="Disordered" evidence="1">
    <location>
        <begin position="15"/>
        <end position="37"/>
    </location>
</feature>
<proteinExistence type="predicted"/>
<name>A0A511NAD5_DEIC1</name>
<evidence type="ECO:0008006" key="4">
    <source>
        <dbReference type="Google" id="ProtNLM"/>
    </source>
</evidence>
<dbReference type="OrthoDB" id="9912303at2"/>
<gene>
    <name evidence="2" type="ORF">DC3_54300</name>
</gene>
<protein>
    <recommendedName>
        <fullName evidence="4">HTH cro/C1-type domain-containing protein</fullName>
    </recommendedName>
</protein>
<evidence type="ECO:0000313" key="3">
    <source>
        <dbReference type="Proteomes" id="UP000321306"/>
    </source>
</evidence>
<dbReference type="RefSeq" id="WP_146891038.1">
    <property type="nucleotide sequence ID" value="NZ_BJXB01000043.1"/>
</dbReference>
<dbReference type="Proteomes" id="UP000321306">
    <property type="component" value="Unassembled WGS sequence"/>
</dbReference>
<keyword evidence="3" id="KW-1185">Reference proteome</keyword>
<evidence type="ECO:0000313" key="2">
    <source>
        <dbReference type="EMBL" id="GEM49795.1"/>
    </source>
</evidence>
<dbReference type="EMBL" id="BJXB01000043">
    <property type="protein sequence ID" value="GEM49795.1"/>
    <property type="molecule type" value="Genomic_DNA"/>
</dbReference>
<accession>A0A511NAD5</accession>
<feature type="compositionally biased region" description="Polar residues" evidence="1">
    <location>
        <begin position="25"/>
        <end position="37"/>
    </location>
</feature>
<organism evidence="2 3">
    <name type="scientific">Deinococcus cellulosilyticus (strain DSM 18568 / NBRC 106333 / KACC 11606 / 5516J-15)</name>
    <dbReference type="NCBI Taxonomy" id="1223518"/>
    <lineage>
        <taxon>Bacteria</taxon>
        <taxon>Thermotogati</taxon>
        <taxon>Deinococcota</taxon>
        <taxon>Deinococci</taxon>
        <taxon>Deinococcales</taxon>
        <taxon>Deinococcaceae</taxon>
        <taxon>Deinococcus</taxon>
    </lineage>
</organism>
<comment type="caution">
    <text evidence="2">The sequence shown here is derived from an EMBL/GenBank/DDBJ whole genome shotgun (WGS) entry which is preliminary data.</text>
</comment>
<evidence type="ECO:0000256" key="1">
    <source>
        <dbReference type="SAM" id="MobiDB-lite"/>
    </source>
</evidence>
<dbReference type="AlphaFoldDB" id="A0A511NAD5"/>